<dbReference type="SMART" id="SM00382">
    <property type="entry name" value="AAA"/>
    <property type="match status" value="1"/>
</dbReference>
<dbReference type="SUPFAM" id="SSF52540">
    <property type="entry name" value="P-loop containing nucleoside triphosphate hydrolases"/>
    <property type="match status" value="1"/>
</dbReference>
<dbReference type="AlphaFoldDB" id="A0A318XMQ0"/>
<dbReference type="GO" id="GO:0005524">
    <property type="term" value="F:ATP binding"/>
    <property type="evidence" value="ECO:0007669"/>
    <property type="project" value="UniProtKB-KW"/>
</dbReference>
<organism evidence="5 6">
    <name type="scientific">Ruminiclostridium sufflavum DSM 19573</name>
    <dbReference type="NCBI Taxonomy" id="1121337"/>
    <lineage>
        <taxon>Bacteria</taxon>
        <taxon>Bacillati</taxon>
        <taxon>Bacillota</taxon>
        <taxon>Clostridia</taxon>
        <taxon>Eubacteriales</taxon>
        <taxon>Oscillospiraceae</taxon>
        <taxon>Ruminiclostridium</taxon>
    </lineage>
</organism>
<comment type="caution">
    <text evidence="5">The sequence shown here is derived from an EMBL/GenBank/DDBJ whole genome shotgun (WGS) entry which is preliminary data.</text>
</comment>
<feature type="domain" description="ABC transporter" evidence="4">
    <location>
        <begin position="10"/>
        <end position="241"/>
    </location>
</feature>
<evidence type="ECO:0000256" key="3">
    <source>
        <dbReference type="ARBA" id="ARBA00022840"/>
    </source>
</evidence>
<accession>A0A318XMQ0</accession>
<dbReference type="InterPro" id="IPR003593">
    <property type="entry name" value="AAA+_ATPase"/>
</dbReference>
<name>A0A318XMQ0_9FIRM</name>
<sequence>MKDSAISYIVEIQNLGMNYQSPNGEIPAIDNITLNISKGEFICIVGPSGCGKSTLLSIIAGLLKPSRGSIRINGSCVSDTSAEVGYMLQKDYLFEWRTILQNVMLGLEIKKGISKKSREYVHNLLDTYGLIEFKDKYPSQLSGGMRQRAALIRTLALNPQILLLDEAFSALDYQTRLAVTDDIYSIIKKENKTAIMVTHDIAESISMADRVVVLTNRPTTVKSIYDILLTCDVRTPFTSREAPEFRHFFNTIWKELDVHV</sequence>
<dbReference type="InterPro" id="IPR027417">
    <property type="entry name" value="P-loop_NTPase"/>
</dbReference>
<keyword evidence="3 5" id="KW-0067">ATP-binding</keyword>
<keyword evidence="1" id="KW-0813">Transport</keyword>
<dbReference type="PANTHER" id="PTHR42788:SF21">
    <property type="entry name" value="ABC TRANSPORTER ATP-BINDING PROTEIN"/>
    <property type="match status" value="1"/>
</dbReference>
<dbReference type="CDD" id="cd03293">
    <property type="entry name" value="ABC_NrtD_SsuB_transporters"/>
    <property type="match status" value="1"/>
</dbReference>
<dbReference type="Proteomes" id="UP000248132">
    <property type="component" value="Unassembled WGS sequence"/>
</dbReference>
<dbReference type="GO" id="GO:0016887">
    <property type="term" value="F:ATP hydrolysis activity"/>
    <property type="evidence" value="ECO:0007669"/>
    <property type="project" value="InterPro"/>
</dbReference>
<dbReference type="Pfam" id="PF00005">
    <property type="entry name" value="ABC_tran"/>
    <property type="match status" value="1"/>
</dbReference>
<dbReference type="PROSITE" id="PS00211">
    <property type="entry name" value="ABC_TRANSPORTER_1"/>
    <property type="match status" value="1"/>
</dbReference>
<reference evidence="5 6" key="1">
    <citation type="submission" date="2018-06" db="EMBL/GenBank/DDBJ databases">
        <title>Genomic Encyclopedia of Type Strains, Phase I: the one thousand microbial genomes (KMG-I) project.</title>
        <authorList>
            <person name="Kyrpides N."/>
        </authorList>
    </citation>
    <scope>NUCLEOTIDE SEQUENCE [LARGE SCALE GENOMIC DNA]</scope>
    <source>
        <strain evidence="5 6">DSM 19573</strain>
    </source>
</reference>
<evidence type="ECO:0000256" key="2">
    <source>
        <dbReference type="ARBA" id="ARBA00022741"/>
    </source>
</evidence>
<dbReference type="EMBL" id="QKMR01000009">
    <property type="protein sequence ID" value="PYG87839.1"/>
    <property type="molecule type" value="Genomic_DNA"/>
</dbReference>
<keyword evidence="6" id="KW-1185">Reference proteome</keyword>
<dbReference type="InterPro" id="IPR017871">
    <property type="entry name" value="ABC_transporter-like_CS"/>
</dbReference>
<proteinExistence type="predicted"/>
<evidence type="ECO:0000259" key="4">
    <source>
        <dbReference type="PROSITE" id="PS50893"/>
    </source>
</evidence>
<gene>
    <name evidence="5" type="ORF">LY28_01859</name>
</gene>
<dbReference type="PANTHER" id="PTHR42788">
    <property type="entry name" value="TAURINE IMPORT ATP-BINDING PROTEIN-RELATED"/>
    <property type="match status" value="1"/>
</dbReference>
<dbReference type="InterPro" id="IPR050166">
    <property type="entry name" value="ABC_transporter_ATP-bind"/>
</dbReference>
<evidence type="ECO:0000313" key="5">
    <source>
        <dbReference type="EMBL" id="PYG87839.1"/>
    </source>
</evidence>
<dbReference type="InterPro" id="IPR003439">
    <property type="entry name" value="ABC_transporter-like_ATP-bd"/>
</dbReference>
<protein>
    <submittedName>
        <fullName evidence="5">NitT/TauT family transport system ATP-binding protein</fullName>
    </submittedName>
</protein>
<evidence type="ECO:0000313" key="6">
    <source>
        <dbReference type="Proteomes" id="UP000248132"/>
    </source>
</evidence>
<dbReference type="Gene3D" id="3.40.50.300">
    <property type="entry name" value="P-loop containing nucleotide triphosphate hydrolases"/>
    <property type="match status" value="1"/>
</dbReference>
<keyword evidence="2" id="KW-0547">Nucleotide-binding</keyword>
<dbReference type="PROSITE" id="PS50893">
    <property type="entry name" value="ABC_TRANSPORTER_2"/>
    <property type="match status" value="1"/>
</dbReference>
<evidence type="ECO:0000256" key="1">
    <source>
        <dbReference type="ARBA" id="ARBA00022448"/>
    </source>
</evidence>